<reference evidence="2 3" key="1">
    <citation type="submission" date="2021-06" db="EMBL/GenBank/DDBJ databases">
        <authorList>
            <person name="Palmer J.M."/>
        </authorList>
    </citation>
    <scope>NUCLEOTIDE SEQUENCE [LARGE SCALE GENOMIC DNA]</scope>
    <source>
        <strain evidence="2 3">CL_MEX2019</strain>
        <tissue evidence="2">Muscle</tissue>
    </source>
</reference>
<sequence>MSGGQQEDGRGSEKFQHSAERRGRRGSVADHRLSPRLPGWKDEGGGKARRGREKGRGRSAESPSSQPGADLWSSGEGEERRRGLPKIKLKNICRTITPEYSEKNKNFRPKCDSDI</sequence>
<evidence type="ECO:0000256" key="1">
    <source>
        <dbReference type="SAM" id="MobiDB-lite"/>
    </source>
</evidence>
<evidence type="ECO:0000313" key="2">
    <source>
        <dbReference type="EMBL" id="MED6272416.1"/>
    </source>
</evidence>
<dbReference type="EMBL" id="JAHUTJ010020844">
    <property type="protein sequence ID" value="MED6272416.1"/>
    <property type="molecule type" value="Genomic_DNA"/>
</dbReference>
<keyword evidence="3" id="KW-1185">Reference proteome</keyword>
<organism evidence="2 3">
    <name type="scientific">Characodon lateralis</name>
    <dbReference type="NCBI Taxonomy" id="208331"/>
    <lineage>
        <taxon>Eukaryota</taxon>
        <taxon>Metazoa</taxon>
        <taxon>Chordata</taxon>
        <taxon>Craniata</taxon>
        <taxon>Vertebrata</taxon>
        <taxon>Euteleostomi</taxon>
        <taxon>Actinopterygii</taxon>
        <taxon>Neopterygii</taxon>
        <taxon>Teleostei</taxon>
        <taxon>Neoteleostei</taxon>
        <taxon>Acanthomorphata</taxon>
        <taxon>Ovalentaria</taxon>
        <taxon>Atherinomorphae</taxon>
        <taxon>Cyprinodontiformes</taxon>
        <taxon>Goodeidae</taxon>
        <taxon>Characodon</taxon>
    </lineage>
</organism>
<name>A0ABU7DDK0_9TELE</name>
<proteinExistence type="predicted"/>
<protein>
    <submittedName>
        <fullName evidence="2">Uncharacterized protein</fullName>
    </submittedName>
</protein>
<comment type="caution">
    <text evidence="2">The sequence shown here is derived from an EMBL/GenBank/DDBJ whole genome shotgun (WGS) entry which is preliminary data.</text>
</comment>
<evidence type="ECO:0000313" key="3">
    <source>
        <dbReference type="Proteomes" id="UP001352852"/>
    </source>
</evidence>
<feature type="compositionally biased region" description="Basic and acidic residues" evidence="1">
    <location>
        <begin position="7"/>
        <end position="46"/>
    </location>
</feature>
<gene>
    <name evidence="2" type="ORF">CHARACLAT_030144</name>
</gene>
<dbReference type="Proteomes" id="UP001352852">
    <property type="component" value="Unassembled WGS sequence"/>
</dbReference>
<accession>A0ABU7DDK0</accession>
<feature type="region of interest" description="Disordered" evidence="1">
    <location>
        <begin position="1"/>
        <end position="87"/>
    </location>
</feature>